<organism evidence="3 4">
    <name type="scientific">Discostella pseudostelligera</name>
    <dbReference type="NCBI Taxonomy" id="259834"/>
    <lineage>
        <taxon>Eukaryota</taxon>
        <taxon>Sar</taxon>
        <taxon>Stramenopiles</taxon>
        <taxon>Ochrophyta</taxon>
        <taxon>Bacillariophyta</taxon>
        <taxon>Coscinodiscophyceae</taxon>
        <taxon>Thalassiosirophycidae</taxon>
        <taxon>Stephanodiscales</taxon>
        <taxon>Stephanodiscaceae</taxon>
        <taxon>Discostella</taxon>
    </lineage>
</organism>
<protein>
    <submittedName>
        <fullName evidence="3">Uncharacterized protein</fullName>
    </submittedName>
</protein>
<dbReference type="AlphaFoldDB" id="A0ABD3N9L0"/>
<comment type="caution">
    <text evidence="3">The sequence shown here is derived from an EMBL/GenBank/DDBJ whole genome shotgun (WGS) entry which is preliminary data.</text>
</comment>
<proteinExistence type="predicted"/>
<evidence type="ECO:0000313" key="3">
    <source>
        <dbReference type="EMBL" id="KAL3772043.1"/>
    </source>
</evidence>
<feature type="region of interest" description="Disordered" evidence="2">
    <location>
        <begin position="141"/>
        <end position="171"/>
    </location>
</feature>
<dbReference type="EMBL" id="JALLBG020000017">
    <property type="protein sequence ID" value="KAL3772043.1"/>
    <property type="molecule type" value="Genomic_DNA"/>
</dbReference>
<feature type="compositionally biased region" description="Low complexity" evidence="2">
    <location>
        <begin position="141"/>
        <end position="159"/>
    </location>
</feature>
<feature type="coiled-coil region" evidence="1">
    <location>
        <begin position="668"/>
        <end position="695"/>
    </location>
</feature>
<name>A0ABD3N9L0_9STRA</name>
<keyword evidence="4" id="KW-1185">Reference proteome</keyword>
<evidence type="ECO:0000313" key="4">
    <source>
        <dbReference type="Proteomes" id="UP001530293"/>
    </source>
</evidence>
<reference evidence="3 4" key="1">
    <citation type="submission" date="2024-10" db="EMBL/GenBank/DDBJ databases">
        <title>Updated reference genomes for cyclostephanoid diatoms.</title>
        <authorList>
            <person name="Roberts W.R."/>
            <person name="Alverson A.J."/>
        </authorList>
    </citation>
    <scope>NUCLEOTIDE SEQUENCE [LARGE SCALE GENOMIC DNA]</scope>
    <source>
        <strain evidence="3 4">AJA232-27</strain>
    </source>
</reference>
<feature type="compositionally biased region" description="Polar residues" evidence="2">
    <location>
        <begin position="160"/>
        <end position="171"/>
    </location>
</feature>
<accession>A0ABD3N9L0</accession>
<keyword evidence="1" id="KW-0175">Coiled coil</keyword>
<evidence type="ECO:0000256" key="2">
    <source>
        <dbReference type="SAM" id="MobiDB-lite"/>
    </source>
</evidence>
<evidence type="ECO:0000256" key="1">
    <source>
        <dbReference type="SAM" id="Coils"/>
    </source>
</evidence>
<dbReference type="Proteomes" id="UP001530293">
    <property type="component" value="Unassembled WGS sequence"/>
</dbReference>
<sequence length="861" mass="95603">MTFDFDDDVHPHDLNCPSSCAMASPSSSSLLPLNVLLITGLSSCASAFTSPASSRVEVVSFHASLVQVAVAAPSSRCRLSRTPLSALRRSSDAFQTQSTDDDLFFAQEIFGEQNNSENGSRSSSLSQNDFSYEMEDEYAYSQQMQDYSQQTDSQTQVQYPPSSSSTWQSNYASSSILEEETLSSAPSNNNEPISSVDARVLESILQEGKLDLSTEAEVKRLLEGPRLLEKEENGRGGENDDKYSSKFVSTVADNTFWNSLKAKAAEIIESVGIYIENRIERDAQTLAAVGLFTLDRIRRDIGRALPAAGRATRKLLLATNSSYAERLLDVTDRTPFALPAERSLTDREMFGDVYDELSTPADEIRQVTEAILDILSGNRVQSDSLSYSNSRRSVRSFAPAGTSKLAERQRLAYQARKQTVLKREREGIDRKVGRVIGSVTDATWEFRREMQTDAGREAGYRSKGVRNALAAGATRLLEASRENSMRLLSGNKRRNLLGGDAAPGEERRSSTIDVTPAEEEGIIADVIEETNMDYAPDGLLSPQSFFEEKQRLIASLESCLSQPSETWLTKEVVAQATASGIMLDGTILRDVIADMVSLRDEMQKELGEIETGQVDLNMAFVQSDLRRMKQMIDSVASIAISAAGESAAYLLKQELEGFVLSDSLDDIIEIELERMEQLLAELVASREKAMQSQKQRYFMDSTVEMTGVDYMSNSRRASARNARSNNGIFTEVEVVSSPDRASFSYENMMDQGQDAYQVSSRVEIVSETEYSEYEQQFKYAQSDATGKEVDMEGVDEENPALDFVLRLVDVVFFIGEKFFLVLPDVIMASAKVFSRYGDARNRGRGSVGWKQLKNVKRKNIR</sequence>
<gene>
    <name evidence="3" type="ORF">ACHAWU_008065</name>
</gene>